<comment type="similarity">
    <text evidence="4">Belongs to the peptidase C19 family.</text>
</comment>
<dbReference type="PROSITE" id="PS50245">
    <property type="entry name" value="CAP_GLY_2"/>
    <property type="match status" value="2"/>
</dbReference>
<dbReference type="GO" id="GO:0005813">
    <property type="term" value="C:centrosome"/>
    <property type="evidence" value="ECO:0007669"/>
    <property type="project" value="UniProtKB-SubCell"/>
</dbReference>
<keyword evidence="6" id="KW-0963">Cytoplasm</keyword>
<dbReference type="SUPFAM" id="SSF54001">
    <property type="entry name" value="Cysteine proteinases"/>
    <property type="match status" value="1"/>
</dbReference>
<dbReference type="OrthoDB" id="6287070at2759"/>
<comment type="catalytic activity">
    <reaction evidence="1">
        <text>Thiol-dependent hydrolysis of ester, thioester, amide, peptide and isopeptide bonds formed by the C-terminal Gly of ubiquitin (a 76-residue protein attached to proteins as an intracellular targeting signal).</text>
        <dbReference type="EC" id="3.4.19.12"/>
    </reaction>
</comment>
<evidence type="ECO:0000256" key="10">
    <source>
        <dbReference type="ARBA" id="ARBA00022801"/>
    </source>
</evidence>
<dbReference type="SUPFAM" id="SSF74924">
    <property type="entry name" value="Cap-Gly domain"/>
    <property type="match status" value="2"/>
</dbReference>
<dbReference type="Pfam" id="PF01302">
    <property type="entry name" value="CAP_GLY"/>
    <property type="match status" value="2"/>
</dbReference>
<organism evidence="15 16">
    <name type="scientific">Chiloscyllium punctatum</name>
    <name type="common">Brownbanded bambooshark</name>
    <name type="synonym">Hemiscyllium punctatum</name>
    <dbReference type="NCBI Taxonomy" id="137246"/>
    <lineage>
        <taxon>Eukaryota</taxon>
        <taxon>Metazoa</taxon>
        <taxon>Chordata</taxon>
        <taxon>Craniata</taxon>
        <taxon>Vertebrata</taxon>
        <taxon>Chondrichthyes</taxon>
        <taxon>Elasmobranchii</taxon>
        <taxon>Galeomorphii</taxon>
        <taxon>Galeoidea</taxon>
        <taxon>Orectolobiformes</taxon>
        <taxon>Hemiscylliidae</taxon>
        <taxon>Chiloscyllium</taxon>
    </lineage>
</organism>
<dbReference type="OMA" id="CVDDESQ"/>
<keyword evidence="10" id="KW-0378">Hydrolase</keyword>
<evidence type="ECO:0000256" key="9">
    <source>
        <dbReference type="ARBA" id="ARBA00022786"/>
    </source>
</evidence>
<comment type="caution">
    <text evidence="15">The sequence shown here is derived from an EMBL/GenBank/DDBJ whole genome shotgun (WGS) entry which is preliminary data.</text>
</comment>
<dbReference type="GO" id="GO:0048471">
    <property type="term" value="C:perinuclear region of cytoplasm"/>
    <property type="evidence" value="ECO:0007669"/>
    <property type="project" value="UniProtKB-SubCell"/>
</dbReference>
<sequence>MLSPWTRVWLATMPSSGKKETKYCYFILVEDLSIQSRVFPAGNIAIIPEADYLQNEAVELGRRAKFHLVEADVYLTLEVASLRLLTVQEAGFLQAVSPSAQRLNLYLEKTALQSAQQLHVHDPVTVDYKSLSLPGVIAYIGSICDSAKLSGTFFGIELQVEVEEDGKNDGTFGGKQYFQCNRGHGIFVPFNKVRRRRSIGEAGQFVGPGDGKVEDPLRDHPVGPGDRVAVCMEERMERGVVIDVIDRGSAVLVNIELDQVKGEELKMPLTVPLSSVMREDLLRPAGKMHPSAPRDGELLVDGGFTRVPLENGGSRSAHFLGVSSVVQIDMGKGQLMTGVIRWMGYLPEMVGEIAGVELDEDRGLSDGTWKGHRYFHCAPKRGIFVRLESCRPDTRFQSLLITSENSQDPGQSWNPESSVVPIVTPPPRNEEAVRVLEGRMRGIQGHCNSCYMDTALFSLFSCTLVLDSMLHKSISPQCRHIQRILREEIVNPLRRDGFVDCKKVMNLRMELTAGGSCAGFTSEEKDPEEFLNVIMQHVLGLEPLLKLRSAGHKEQECYCHQIFIDQDDDLTVPTVQQLVEHSFHSNQLKLAEVSGQ</sequence>
<proteinExistence type="inferred from homology"/>
<dbReference type="Gene3D" id="3.90.70.10">
    <property type="entry name" value="Cysteine proteinases"/>
    <property type="match status" value="1"/>
</dbReference>
<protein>
    <recommendedName>
        <fullName evidence="5">ubiquitinyl hydrolase 1</fullName>
        <ecNumber evidence="5">3.4.19.12</ecNumber>
    </recommendedName>
</protein>
<evidence type="ECO:0000256" key="11">
    <source>
        <dbReference type="ARBA" id="ARBA00022807"/>
    </source>
</evidence>
<dbReference type="GO" id="GO:0004843">
    <property type="term" value="F:cysteine-type deubiquitinase activity"/>
    <property type="evidence" value="ECO:0007669"/>
    <property type="project" value="UniProtKB-EC"/>
</dbReference>
<evidence type="ECO:0000256" key="13">
    <source>
        <dbReference type="SAM" id="MobiDB-lite"/>
    </source>
</evidence>
<evidence type="ECO:0000256" key="8">
    <source>
        <dbReference type="ARBA" id="ARBA00022723"/>
    </source>
</evidence>
<feature type="domain" description="CAP-Gly" evidence="14">
    <location>
        <begin position="151"/>
        <end position="189"/>
    </location>
</feature>
<evidence type="ECO:0000256" key="7">
    <source>
        <dbReference type="ARBA" id="ARBA00022670"/>
    </source>
</evidence>
<accession>A0A401RP84</accession>
<dbReference type="GO" id="GO:0046872">
    <property type="term" value="F:metal ion binding"/>
    <property type="evidence" value="ECO:0007669"/>
    <property type="project" value="UniProtKB-KW"/>
</dbReference>
<name>A0A401RP84_CHIPU</name>
<dbReference type="InterPro" id="IPR036859">
    <property type="entry name" value="CAP-Gly_dom_sf"/>
</dbReference>
<keyword evidence="16" id="KW-1185">Reference proteome</keyword>
<evidence type="ECO:0000256" key="6">
    <source>
        <dbReference type="ARBA" id="ARBA00022490"/>
    </source>
</evidence>
<dbReference type="EMBL" id="BEZZ01001626">
    <property type="protein sequence ID" value="GCC19900.1"/>
    <property type="molecule type" value="Genomic_DNA"/>
</dbReference>
<feature type="region of interest" description="Disordered" evidence="13">
    <location>
        <begin position="405"/>
        <end position="424"/>
    </location>
</feature>
<keyword evidence="11" id="KW-0788">Thiol protease</keyword>
<dbReference type="PROSITE" id="PS00845">
    <property type="entry name" value="CAP_GLY_1"/>
    <property type="match status" value="1"/>
</dbReference>
<evidence type="ECO:0000256" key="1">
    <source>
        <dbReference type="ARBA" id="ARBA00000707"/>
    </source>
</evidence>
<dbReference type="AlphaFoldDB" id="A0A401RP84"/>
<keyword evidence="12" id="KW-0862">Zinc</keyword>
<evidence type="ECO:0000256" key="3">
    <source>
        <dbReference type="ARBA" id="ARBA00004556"/>
    </source>
</evidence>
<evidence type="ECO:0000313" key="16">
    <source>
        <dbReference type="Proteomes" id="UP000287033"/>
    </source>
</evidence>
<feature type="compositionally biased region" description="Polar residues" evidence="13">
    <location>
        <begin position="405"/>
        <end position="417"/>
    </location>
</feature>
<evidence type="ECO:0000259" key="14">
    <source>
        <dbReference type="PROSITE" id="PS50245"/>
    </source>
</evidence>
<dbReference type="EC" id="3.4.19.12" evidence="5"/>
<dbReference type="Proteomes" id="UP000287033">
    <property type="component" value="Unassembled WGS sequence"/>
</dbReference>
<evidence type="ECO:0000256" key="12">
    <source>
        <dbReference type="ARBA" id="ARBA00022833"/>
    </source>
</evidence>
<keyword evidence="7" id="KW-0645">Protease</keyword>
<keyword evidence="8" id="KW-0479">Metal-binding</keyword>
<dbReference type="InterPro" id="IPR038765">
    <property type="entry name" value="Papain-like_cys_pep_sf"/>
</dbReference>
<evidence type="ECO:0000256" key="4">
    <source>
        <dbReference type="ARBA" id="ARBA00009085"/>
    </source>
</evidence>
<gene>
    <name evidence="15" type="ORF">chiPu_0018607</name>
</gene>
<dbReference type="STRING" id="137246.A0A401RP84"/>
<reference evidence="15 16" key="1">
    <citation type="journal article" date="2018" name="Nat. Ecol. Evol.">
        <title>Shark genomes provide insights into elasmobranch evolution and the origin of vertebrates.</title>
        <authorList>
            <person name="Hara Y"/>
            <person name="Yamaguchi K"/>
            <person name="Onimaru K"/>
            <person name="Kadota M"/>
            <person name="Koyanagi M"/>
            <person name="Keeley SD"/>
            <person name="Tatsumi K"/>
            <person name="Tanaka K"/>
            <person name="Motone F"/>
            <person name="Kageyama Y"/>
            <person name="Nozu R"/>
            <person name="Adachi N"/>
            <person name="Nishimura O"/>
            <person name="Nakagawa R"/>
            <person name="Tanegashima C"/>
            <person name="Kiyatake I"/>
            <person name="Matsumoto R"/>
            <person name="Murakumo K"/>
            <person name="Nishida K"/>
            <person name="Terakita A"/>
            <person name="Kuratani S"/>
            <person name="Sato K"/>
            <person name="Hyodo S Kuraku.S."/>
        </authorList>
    </citation>
    <scope>NUCLEOTIDE SEQUENCE [LARGE SCALE GENOMIC DNA]</scope>
</reference>
<evidence type="ECO:0000256" key="2">
    <source>
        <dbReference type="ARBA" id="ARBA00004300"/>
    </source>
</evidence>
<dbReference type="SMART" id="SM01052">
    <property type="entry name" value="CAP_GLY"/>
    <property type="match status" value="2"/>
</dbReference>
<dbReference type="Gene3D" id="2.30.30.190">
    <property type="entry name" value="CAP Gly-rich-like domain"/>
    <property type="match status" value="2"/>
</dbReference>
<evidence type="ECO:0000256" key="5">
    <source>
        <dbReference type="ARBA" id="ARBA00012759"/>
    </source>
</evidence>
<feature type="domain" description="CAP-Gly" evidence="14">
    <location>
        <begin position="344"/>
        <end position="386"/>
    </location>
</feature>
<evidence type="ECO:0000313" key="15">
    <source>
        <dbReference type="EMBL" id="GCC19900.1"/>
    </source>
</evidence>
<comment type="subcellular location">
    <subcellularLocation>
        <location evidence="2">Cytoplasm</location>
        <location evidence="2">Cytoskeleton</location>
        <location evidence="2">Microtubule organizing center</location>
        <location evidence="2">Centrosome</location>
    </subcellularLocation>
    <subcellularLocation>
        <location evidence="3">Cytoplasm</location>
        <location evidence="3">Perinuclear region</location>
    </subcellularLocation>
</comment>
<dbReference type="InterPro" id="IPR000938">
    <property type="entry name" value="CAP-Gly_domain"/>
</dbReference>
<dbReference type="PANTHER" id="PTHR11830">
    <property type="entry name" value="40S RIBOSOMAL PROTEIN S3A"/>
    <property type="match status" value="1"/>
</dbReference>
<dbReference type="GO" id="GO:0006508">
    <property type="term" value="P:proteolysis"/>
    <property type="evidence" value="ECO:0007669"/>
    <property type="project" value="UniProtKB-KW"/>
</dbReference>
<keyword evidence="9" id="KW-0833">Ubl conjugation pathway</keyword>